<dbReference type="Pfam" id="PF13671">
    <property type="entry name" value="AAA_33"/>
    <property type="match status" value="1"/>
</dbReference>
<dbReference type="EMBL" id="AP027141">
    <property type="protein sequence ID" value="BDV32321.1"/>
    <property type="molecule type" value="Genomic_DNA"/>
</dbReference>
<evidence type="ECO:0000313" key="2">
    <source>
        <dbReference type="Proteomes" id="UP001317779"/>
    </source>
</evidence>
<dbReference type="Proteomes" id="UP001317779">
    <property type="component" value="Chromosome"/>
</dbReference>
<keyword evidence="1" id="KW-0808">Transferase</keyword>
<evidence type="ECO:0000313" key="1">
    <source>
        <dbReference type="EMBL" id="BDV32321.1"/>
    </source>
</evidence>
<sequence length="169" mass="18500">MLLVISGLPGTGKSALAARVAQAAHAVHLSIDTIEDALIGAGIPASWTTGVAAYEAVRAVAEQNLELGHTVVVDAVNDSEIARDTWRRAAAATRAPLTFILLTLDDAVEHRRRLEDRHRDLRSIQEPTWDDVRTRQAEFEPWAGEHERLSAHAPLDQLVASVLHLIDRD</sequence>
<name>A0ABM8E3M4_9MICO</name>
<reference evidence="1 2" key="1">
    <citation type="submission" date="2022-12" db="EMBL/GenBank/DDBJ databases">
        <title>Microbacterium terricola strain KV-448 chromosome, complete genome.</title>
        <authorList>
            <person name="Oshima T."/>
            <person name="Moriya T."/>
            <person name="Bessho Y."/>
        </authorList>
    </citation>
    <scope>NUCLEOTIDE SEQUENCE [LARGE SCALE GENOMIC DNA]</scope>
    <source>
        <strain evidence="1 2">KV-448</strain>
    </source>
</reference>
<dbReference type="GO" id="GO:0016301">
    <property type="term" value="F:kinase activity"/>
    <property type="evidence" value="ECO:0007669"/>
    <property type="project" value="UniProtKB-KW"/>
</dbReference>
<dbReference type="PANTHER" id="PTHR37807">
    <property type="entry name" value="OS07G0160300 PROTEIN"/>
    <property type="match status" value="1"/>
</dbReference>
<dbReference type="Gene3D" id="3.40.50.300">
    <property type="entry name" value="P-loop containing nucleotide triphosphate hydrolases"/>
    <property type="match status" value="1"/>
</dbReference>
<protein>
    <submittedName>
        <fullName evidence="1">Adenylyl-sulfate kinase</fullName>
    </submittedName>
</protein>
<organism evidence="1 2">
    <name type="scientific">Microbacterium terricola</name>
    <dbReference type="NCBI Taxonomy" id="344163"/>
    <lineage>
        <taxon>Bacteria</taxon>
        <taxon>Bacillati</taxon>
        <taxon>Actinomycetota</taxon>
        <taxon>Actinomycetes</taxon>
        <taxon>Micrococcales</taxon>
        <taxon>Microbacteriaceae</taxon>
        <taxon>Microbacterium</taxon>
    </lineage>
</organism>
<dbReference type="SUPFAM" id="SSF52540">
    <property type="entry name" value="P-loop containing nucleoside triphosphate hydrolases"/>
    <property type="match status" value="1"/>
</dbReference>
<dbReference type="PANTHER" id="PTHR37807:SF3">
    <property type="entry name" value="OS07G0160300 PROTEIN"/>
    <property type="match status" value="1"/>
</dbReference>
<gene>
    <name evidence="1" type="ORF">Microterr_29810</name>
</gene>
<keyword evidence="1" id="KW-0418">Kinase</keyword>
<dbReference type="RefSeq" id="WP_263797011.1">
    <property type="nucleotide sequence ID" value="NZ_AP027141.1"/>
</dbReference>
<dbReference type="InterPro" id="IPR027417">
    <property type="entry name" value="P-loop_NTPase"/>
</dbReference>
<accession>A0ABM8E3M4</accession>
<proteinExistence type="predicted"/>
<keyword evidence="2" id="KW-1185">Reference proteome</keyword>